<dbReference type="AlphaFoldDB" id="A0A9D4JAM5"/>
<reference evidence="2" key="2">
    <citation type="submission" date="2020-11" db="EMBL/GenBank/DDBJ databases">
        <authorList>
            <person name="McCartney M.A."/>
            <person name="Auch B."/>
            <person name="Kono T."/>
            <person name="Mallez S."/>
            <person name="Becker A."/>
            <person name="Gohl D.M."/>
            <person name="Silverstein K.A.T."/>
            <person name="Koren S."/>
            <person name="Bechman K.B."/>
            <person name="Herman A."/>
            <person name="Abrahante J.E."/>
            <person name="Garbe J."/>
        </authorList>
    </citation>
    <scope>NUCLEOTIDE SEQUENCE</scope>
    <source>
        <strain evidence="2">Duluth1</strain>
        <tissue evidence="2">Whole animal</tissue>
    </source>
</reference>
<proteinExistence type="predicted"/>
<feature type="coiled-coil region" evidence="1">
    <location>
        <begin position="40"/>
        <end position="74"/>
    </location>
</feature>
<name>A0A9D4JAM5_DREPO</name>
<reference evidence="2" key="1">
    <citation type="journal article" date="2019" name="bioRxiv">
        <title>The Genome of the Zebra Mussel, Dreissena polymorpha: A Resource for Invasive Species Research.</title>
        <authorList>
            <person name="McCartney M.A."/>
            <person name="Auch B."/>
            <person name="Kono T."/>
            <person name="Mallez S."/>
            <person name="Zhang Y."/>
            <person name="Obille A."/>
            <person name="Becker A."/>
            <person name="Abrahante J.E."/>
            <person name="Garbe J."/>
            <person name="Badalamenti J.P."/>
            <person name="Herman A."/>
            <person name="Mangelson H."/>
            <person name="Liachko I."/>
            <person name="Sullivan S."/>
            <person name="Sone E.D."/>
            <person name="Koren S."/>
            <person name="Silverstein K.A.T."/>
            <person name="Beckman K.B."/>
            <person name="Gohl D.M."/>
        </authorList>
    </citation>
    <scope>NUCLEOTIDE SEQUENCE</scope>
    <source>
        <strain evidence="2">Duluth1</strain>
        <tissue evidence="2">Whole animal</tissue>
    </source>
</reference>
<dbReference type="Proteomes" id="UP000828390">
    <property type="component" value="Unassembled WGS sequence"/>
</dbReference>
<keyword evidence="1" id="KW-0175">Coiled coil</keyword>
<evidence type="ECO:0000313" key="3">
    <source>
        <dbReference type="Proteomes" id="UP000828390"/>
    </source>
</evidence>
<dbReference type="EMBL" id="JAIWYP010000006">
    <property type="protein sequence ID" value="KAH3806046.1"/>
    <property type="molecule type" value="Genomic_DNA"/>
</dbReference>
<sequence length="455" mass="52903">MEGSSEMNALNILEDFIHKLEVNNWQEVVSKILTDGENILKAILNDKSKCEVELAEKEREVAHFQSDIKQCLRDREMVQMELKSFHCRVRGQEWVYHEEMNLIRDEEQHIEAKIENLKLDMEHFKIVQYKLEAFESLLDIITEPPGAHTLRMPTDEKLRSTTFPGFANTEHLNQELEEIINNLMCHQQSVLNDDVYQKTMLTEAMQIVELLKEKIDTNFKQLLGEHNLKICNEIDELMHLCGTSCKQVDEMYYTFGTHMISRIVEGLDHQQVALKQLTMDIVDLNLTLDVNTLQICPMSWDIYSGLGADNLNFQTVKEKDLRDGDPGYRDIDRFEKELKNVSQMRGTFSENVNQMKDRLLEDKTVLTGVHNQLKKFISVACTIINCLRQPFGATMAPDPQSKQNPVQFEVIYDRIESTRQQQLPFSVSQSLLETTDTRERKQNQVELKFANINTI</sequence>
<accession>A0A9D4JAM5</accession>
<organism evidence="2 3">
    <name type="scientific">Dreissena polymorpha</name>
    <name type="common">Zebra mussel</name>
    <name type="synonym">Mytilus polymorpha</name>
    <dbReference type="NCBI Taxonomy" id="45954"/>
    <lineage>
        <taxon>Eukaryota</taxon>
        <taxon>Metazoa</taxon>
        <taxon>Spiralia</taxon>
        <taxon>Lophotrochozoa</taxon>
        <taxon>Mollusca</taxon>
        <taxon>Bivalvia</taxon>
        <taxon>Autobranchia</taxon>
        <taxon>Heteroconchia</taxon>
        <taxon>Euheterodonta</taxon>
        <taxon>Imparidentia</taxon>
        <taxon>Neoheterodontei</taxon>
        <taxon>Myida</taxon>
        <taxon>Dreissenoidea</taxon>
        <taxon>Dreissenidae</taxon>
        <taxon>Dreissena</taxon>
    </lineage>
</organism>
<keyword evidence="3" id="KW-1185">Reference proteome</keyword>
<evidence type="ECO:0000256" key="1">
    <source>
        <dbReference type="SAM" id="Coils"/>
    </source>
</evidence>
<protein>
    <submittedName>
        <fullName evidence="2">Uncharacterized protein</fullName>
    </submittedName>
</protein>
<gene>
    <name evidence="2" type="ORF">DPMN_134356</name>
</gene>
<comment type="caution">
    <text evidence="2">The sequence shown here is derived from an EMBL/GenBank/DDBJ whole genome shotgun (WGS) entry which is preliminary data.</text>
</comment>
<evidence type="ECO:0000313" key="2">
    <source>
        <dbReference type="EMBL" id="KAH3806046.1"/>
    </source>
</evidence>